<keyword evidence="2" id="KW-0378">Hydrolase</keyword>
<proteinExistence type="predicted"/>
<dbReference type="EC" id="3.1.-.-" evidence="2"/>
<dbReference type="InterPro" id="IPR004843">
    <property type="entry name" value="Calcineurin-like_PHP"/>
</dbReference>
<dbReference type="Pfam" id="PF00149">
    <property type="entry name" value="Metallophos"/>
    <property type="match status" value="1"/>
</dbReference>
<organism evidence="2 3">
    <name type="scientific">Ohtaekwangia kribbensis</name>
    <dbReference type="NCBI Taxonomy" id="688913"/>
    <lineage>
        <taxon>Bacteria</taxon>
        <taxon>Pseudomonadati</taxon>
        <taxon>Bacteroidota</taxon>
        <taxon>Cytophagia</taxon>
        <taxon>Cytophagales</taxon>
        <taxon>Fulvivirgaceae</taxon>
        <taxon>Ohtaekwangia</taxon>
    </lineage>
</organism>
<dbReference type="RefSeq" id="WP_377581448.1">
    <property type="nucleotide sequence ID" value="NZ_JBHTKA010000007.1"/>
</dbReference>
<dbReference type="SUPFAM" id="SSF56300">
    <property type="entry name" value="Metallo-dependent phosphatases"/>
    <property type="match status" value="1"/>
</dbReference>
<dbReference type="InterPro" id="IPR051918">
    <property type="entry name" value="STPP_CPPED1"/>
</dbReference>
<dbReference type="GO" id="GO:0016787">
    <property type="term" value="F:hydrolase activity"/>
    <property type="evidence" value="ECO:0007669"/>
    <property type="project" value="UniProtKB-KW"/>
</dbReference>
<evidence type="ECO:0000259" key="1">
    <source>
        <dbReference type="Pfam" id="PF00149"/>
    </source>
</evidence>
<dbReference type="Proteomes" id="UP001597112">
    <property type="component" value="Unassembled WGS sequence"/>
</dbReference>
<dbReference type="InterPro" id="IPR029052">
    <property type="entry name" value="Metallo-depent_PP-like"/>
</dbReference>
<accession>A0ABW3K5V3</accession>
<gene>
    <name evidence="2" type="ORF">ACFQ21_19475</name>
</gene>
<dbReference type="PANTHER" id="PTHR43143">
    <property type="entry name" value="METALLOPHOSPHOESTERASE, CALCINEURIN SUPERFAMILY"/>
    <property type="match status" value="1"/>
</dbReference>
<name>A0ABW3K5V3_9BACT</name>
<evidence type="ECO:0000313" key="3">
    <source>
        <dbReference type="Proteomes" id="UP001597112"/>
    </source>
</evidence>
<dbReference type="EMBL" id="JBHTKA010000007">
    <property type="protein sequence ID" value="MFD1001519.1"/>
    <property type="molecule type" value="Genomic_DNA"/>
</dbReference>
<reference evidence="3" key="1">
    <citation type="journal article" date="2019" name="Int. J. Syst. Evol. Microbiol.">
        <title>The Global Catalogue of Microorganisms (GCM) 10K type strain sequencing project: providing services to taxonomists for standard genome sequencing and annotation.</title>
        <authorList>
            <consortium name="The Broad Institute Genomics Platform"/>
            <consortium name="The Broad Institute Genome Sequencing Center for Infectious Disease"/>
            <person name="Wu L."/>
            <person name="Ma J."/>
        </authorList>
    </citation>
    <scope>NUCLEOTIDE SEQUENCE [LARGE SCALE GENOMIC DNA]</scope>
    <source>
        <strain evidence="3">CCUG 58938</strain>
    </source>
</reference>
<dbReference type="PANTHER" id="PTHR43143:SF1">
    <property type="entry name" value="SERINE_THREONINE-PROTEIN PHOSPHATASE CPPED1"/>
    <property type="match status" value="1"/>
</dbReference>
<dbReference type="Gene3D" id="3.60.21.10">
    <property type="match status" value="1"/>
</dbReference>
<comment type="caution">
    <text evidence="2">The sequence shown here is derived from an EMBL/GenBank/DDBJ whole genome shotgun (WGS) entry which is preliminary data.</text>
</comment>
<sequence>MNCPKISGRYIFRKVYRLCILMIAGACSVFEYHPYETMLDDSEKNLNSRAIKTIQENVSDPDTLTIIAIGDSQRFYDELKDFVKSANQQKADFVILNGDISDFGLKDEYQWVDEIMQTLNKPYIGVIGNHDLSGNGEKIYTKMYGPLNTSFIVNGFKFILLNTNSREYAFSSSVPDLNWLNAELNTHDFHRAIVVSHVPPYDSDFNPDLEVSYANTLSQSGRVAMSLHAHRHTFEYGQPYQDGTDYLVATSMNERMYLVIRLYGHQYTFTKIFY</sequence>
<feature type="domain" description="Calcineurin-like phosphoesterase" evidence="1">
    <location>
        <begin position="65"/>
        <end position="233"/>
    </location>
</feature>
<evidence type="ECO:0000313" key="2">
    <source>
        <dbReference type="EMBL" id="MFD1001519.1"/>
    </source>
</evidence>
<protein>
    <submittedName>
        <fullName evidence="2">Metallophosphoesterase family protein</fullName>
        <ecNumber evidence="2">3.1.-.-</ecNumber>
    </submittedName>
</protein>
<keyword evidence="3" id="KW-1185">Reference proteome</keyword>